<evidence type="ECO:0000256" key="1">
    <source>
        <dbReference type="ARBA" id="ARBA00004418"/>
    </source>
</evidence>
<evidence type="ECO:0000313" key="7">
    <source>
        <dbReference type="Proteomes" id="UP000007799"/>
    </source>
</evidence>
<dbReference type="CDD" id="cd13637">
    <property type="entry name" value="PBP2_Ca3427_like"/>
    <property type="match status" value="1"/>
</dbReference>
<dbReference type="GeneID" id="16076309"/>
<accession>F2U4C0</accession>
<evidence type="ECO:0000313" key="6">
    <source>
        <dbReference type="EMBL" id="EGD82486.1"/>
    </source>
</evidence>
<dbReference type="EMBL" id="GL832961">
    <property type="protein sequence ID" value="EGD82486.1"/>
    <property type="molecule type" value="Genomic_DNA"/>
</dbReference>
<evidence type="ECO:0000256" key="3">
    <source>
        <dbReference type="ARBA" id="ARBA00022729"/>
    </source>
</evidence>
<dbReference type="Pfam" id="PF13649">
    <property type="entry name" value="Methyltransf_25"/>
    <property type="match status" value="1"/>
</dbReference>
<keyword evidence="3" id="KW-0732">Signal</keyword>
<dbReference type="PANTHER" id="PTHR30024:SF47">
    <property type="entry name" value="TAURINE-BINDING PERIPLASMIC PROTEIN"/>
    <property type="match status" value="1"/>
</dbReference>
<dbReference type="PANTHER" id="PTHR30024">
    <property type="entry name" value="ALIPHATIC SULFONATES-BINDING PROTEIN-RELATED"/>
    <property type="match status" value="1"/>
</dbReference>
<dbReference type="InParanoid" id="F2U4C0"/>
<keyword evidence="7" id="KW-1185">Reference proteome</keyword>
<dbReference type="SUPFAM" id="SSF53850">
    <property type="entry name" value="Periplasmic binding protein-like II"/>
    <property type="match status" value="1"/>
</dbReference>
<organism evidence="7">
    <name type="scientific">Salpingoeca rosetta (strain ATCC 50818 / BSB-021)</name>
    <dbReference type="NCBI Taxonomy" id="946362"/>
    <lineage>
        <taxon>Eukaryota</taxon>
        <taxon>Choanoflagellata</taxon>
        <taxon>Craspedida</taxon>
        <taxon>Salpingoecidae</taxon>
        <taxon>Salpingoeca</taxon>
    </lineage>
</organism>
<evidence type="ECO:0000259" key="4">
    <source>
        <dbReference type="Pfam" id="PF13649"/>
    </source>
</evidence>
<dbReference type="Proteomes" id="UP000007799">
    <property type="component" value="Unassembled WGS sequence"/>
</dbReference>
<dbReference type="Gene3D" id="3.40.50.150">
    <property type="entry name" value="Vaccinia Virus protein VP39"/>
    <property type="match status" value="1"/>
</dbReference>
<dbReference type="KEGG" id="sre:PTSG_03135"/>
<dbReference type="eggNOG" id="KOG1269">
    <property type="taxonomic scope" value="Eukaryota"/>
</dbReference>
<evidence type="ECO:0008006" key="8">
    <source>
        <dbReference type="Google" id="ProtNLM"/>
    </source>
</evidence>
<dbReference type="SUPFAM" id="SSF53335">
    <property type="entry name" value="S-adenosyl-L-methionine-dependent methyltransferases"/>
    <property type="match status" value="1"/>
</dbReference>
<sequence>MSETDAKRAKRPLVVGGVPEHFNYPWRMAQERGIFKRCGVEVDFREQKLGTGAMVSAAKDGSLDLIIALTEGLVADIASGSDLRLLGTYVGSPLTWAISTGNKSSINSVEDLRKGKFGVSRIGSGSQLMAYVLAIQRGWNPEEISFEVKGDINQLCTGVDDLSTDAFLWETFTTKPYHDAGTVRRIGDITTPWPCFMIAARQSVIDERLPEIQACLAAVHEAAQLFHTETEAMPPLIAKHYGLKQEDAKAWYEGVDIVANRFISEAALEKAVQALQVCKRLPPDEHVDVSKLLDTRVAELKRDLRSMKLYDRSELVVSLYKQLAANGLSTGPLKYTDLIPFDQHHYHGTAAVDDVIAKCHISERSRVINIGSGLGGPSRYMAATTGCLVLACEIQEDLSRTAMEMTSRCGMTSKVHHMTGDFMPLSQHLQRSGYDAVVSWLTVLHFQDRLSLFRQCHELLRPGGFFFAADFFARGALTAEEKQTLADEVGCETLAASLEDYKHELELAGFKVTTLEDMSEDWTAYTRERVNALTAKRKETGAIVGQDVFDRMLRFYSTVADLYKGGNLGGLQVVAQKPLGW</sequence>
<feature type="domain" description="Ca3427-like PBP 2" evidence="5">
    <location>
        <begin position="96"/>
        <end position="189"/>
    </location>
</feature>
<protein>
    <recommendedName>
        <fullName evidence="8">Methyltransferase type 11 domain-containing protein</fullName>
    </recommendedName>
</protein>
<dbReference type="InterPro" id="IPR041698">
    <property type="entry name" value="Methyltransf_25"/>
</dbReference>
<gene>
    <name evidence="6" type="ORF">PTSG_03135</name>
</gene>
<dbReference type="Pfam" id="PF22384">
    <property type="entry name" value="PBP2_Ca3427_like"/>
    <property type="match status" value="1"/>
</dbReference>
<dbReference type="OMA" id="KCHISER"/>
<dbReference type="Gene3D" id="3.40.190.10">
    <property type="entry name" value="Periplasmic binding protein-like II"/>
    <property type="match status" value="2"/>
</dbReference>
<name>F2U4C0_SALR5</name>
<dbReference type="InterPro" id="IPR029063">
    <property type="entry name" value="SAM-dependent_MTases_sf"/>
</dbReference>
<comment type="subcellular location">
    <subcellularLocation>
        <location evidence="1">Periplasm</location>
    </subcellularLocation>
</comment>
<proteinExistence type="inferred from homology"/>
<dbReference type="STRING" id="946362.F2U4C0"/>
<dbReference type="CDD" id="cd02440">
    <property type="entry name" value="AdoMet_MTases"/>
    <property type="match status" value="1"/>
</dbReference>
<dbReference type="RefSeq" id="XP_004995722.1">
    <property type="nucleotide sequence ID" value="XM_004995665.1"/>
</dbReference>
<dbReference type="InterPro" id="IPR054364">
    <property type="entry name" value="Ca3427-like_PBP2"/>
</dbReference>
<comment type="similarity">
    <text evidence="2">Belongs to the bacterial solute-binding protein SsuA/TauA family.</text>
</comment>
<evidence type="ECO:0000256" key="2">
    <source>
        <dbReference type="ARBA" id="ARBA00010742"/>
    </source>
</evidence>
<dbReference type="AlphaFoldDB" id="F2U4C0"/>
<evidence type="ECO:0000259" key="5">
    <source>
        <dbReference type="Pfam" id="PF22384"/>
    </source>
</evidence>
<feature type="domain" description="Methyltransferase" evidence="4">
    <location>
        <begin position="367"/>
        <end position="464"/>
    </location>
</feature>
<reference evidence="6" key="1">
    <citation type="submission" date="2009-08" db="EMBL/GenBank/DDBJ databases">
        <title>Annotation of Salpingoeca rosetta.</title>
        <authorList>
            <consortium name="The Broad Institute Genome Sequencing Platform"/>
            <person name="Russ C."/>
            <person name="Cuomo C."/>
            <person name="Burger G."/>
            <person name="Gray M.W."/>
            <person name="Holland P.W.H."/>
            <person name="King N."/>
            <person name="Lang F.B.F."/>
            <person name="Roger A.J."/>
            <person name="Ruiz-Trillo I."/>
            <person name="Young S.K."/>
            <person name="Zeng Q."/>
            <person name="Gargeya S."/>
            <person name="Alvarado L."/>
            <person name="Berlin A."/>
            <person name="Chapman S.B."/>
            <person name="Chen Z."/>
            <person name="Freedman E."/>
            <person name="Gellesch M."/>
            <person name="Goldberg J."/>
            <person name="Griggs A."/>
            <person name="Gujja S."/>
            <person name="Heilman E."/>
            <person name="Heiman D."/>
            <person name="Howarth C."/>
            <person name="Mehta T."/>
            <person name="Neiman D."/>
            <person name="Pearson M."/>
            <person name="Roberts A."/>
            <person name="Saif S."/>
            <person name="Shea T."/>
            <person name="Shenoy N."/>
            <person name="Sisk P."/>
            <person name="Stolte C."/>
            <person name="Sykes S."/>
            <person name="White J."/>
            <person name="Yandava C."/>
            <person name="Haas B."/>
            <person name="Nusbaum C."/>
            <person name="Birren B."/>
        </authorList>
    </citation>
    <scope>NUCLEOTIDE SEQUENCE [LARGE SCALE GENOMIC DNA]</scope>
    <source>
        <strain evidence="6">ATCC 50818</strain>
    </source>
</reference>
<dbReference type="OrthoDB" id="1363at2759"/>